<evidence type="ECO:0000313" key="3">
    <source>
        <dbReference type="Proteomes" id="UP001320876"/>
    </source>
</evidence>
<proteinExistence type="predicted"/>
<dbReference type="Pfam" id="PF01609">
    <property type="entry name" value="DDE_Tnp_1"/>
    <property type="match status" value="1"/>
</dbReference>
<dbReference type="PANTHER" id="PTHR37529:SF1">
    <property type="entry name" value="TRANSPOSASE INSG FOR INSERTION SEQUENCE ELEMENT IS4-RELATED"/>
    <property type="match status" value="1"/>
</dbReference>
<reference evidence="2 3" key="1">
    <citation type="submission" date="2022-10" db="EMBL/GenBank/DDBJ databases">
        <title>Luteolibacter arcticus strain CCTCC AB 2014275, whole genome shotgun sequencing project.</title>
        <authorList>
            <person name="Zhao G."/>
            <person name="Shen L."/>
        </authorList>
    </citation>
    <scope>NUCLEOTIDE SEQUENCE [LARGE SCALE GENOMIC DNA]</scope>
    <source>
        <strain evidence="2 3">CCTCC AB 2014275</strain>
    </source>
</reference>
<dbReference type="Proteomes" id="UP001320876">
    <property type="component" value="Unassembled WGS sequence"/>
</dbReference>
<organism evidence="2 3">
    <name type="scientific">Luteolibacter arcticus</name>
    <dbReference type="NCBI Taxonomy" id="1581411"/>
    <lineage>
        <taxon>Bacteria</taxon>
        <taxon>Pseudomonadati</taxon>
        <taxon>Verrucomicrobiota</taxon>
        <taxon>Verrucomicrobiia</taxon>
        <taxon>Verrucomicrobiales</taxon>
        <taxon>Verrucomicrobiaceae</taxon>
        <taxon>Luteolibacter</taxon>
    </lineage>
</organism>
<sequence length="474" mass="53721">MTCRTPMFPGWSRRLHGRRPVNPALSFKRRAATVSSLFIGQARELFGCLLPVSLLENAPGFRDRLFPLPVIFWTFLCQILAGTSCRSGVASVQVLQSRTGQALCSTNTAAFCKARLRFPVRLLLGFLRHLAEGLAPRSGPRTWVMDGTTLSMPDTPANQARWPQTRSQKAGCGFPIMRIVGLFDLATGVWIALAKGNYLSHERNLCRRLWRHLRPGDTLLADSGFCCWFTFALLQRKGVRVVMRNHSRRLPDPRAVRLGKHDRLERWTKPQRPKWLDRATYEGLPTYIAVRVLSVTADPGAGYRTRVLHLATTVTDPELLPAVEVGGLYLRRWRVELFLDDAKTTLGMAVLKTRSPGMIHRELLMYIIAYNLIRALILQAGPATGASFKGAIDRMTRWLPELSAAVAAKARRRLVEDLLDAIAEDLVPERPYRREPRVLKRRPKPFQLMNKPRAEMVEIHHRTRYVKQPKSALS</sequence>
<comment type="caution">
    <text evidence="2">The sequence shown here is derived from an EMBL/GenBank/DDBJ whole genome shotgun (WGS) entry which is preliminary data.</text>
</comment>
<protein>
    <submittedName>
        <fullName evidence="2">IS4 family transposase</fullName>
    </submittedName>
</protein>
<dbReference type="RefSeq" id="WP_264490772.1">
    <property type="nucleotide sequence ID" value="NZ_JAPDDT010000038.1"/>
</dbReference>
<dbReference type="InterPro" id="IPR047952">
    <property type="entry name" value="Transpos_IS4"/>
</dbReference>
<evidence type="ECO:0000259" key="1">
    <source>
        <dbReference type="Pfam" id="PF01609"/>
    </source>
</evidence>
<name>A0ABT3GT60_9BACT</name>
<accession>A0ABT3GT60</accession>
<feature type="domain" description="Transposase IS4-like" evidence="1">
    <location>
        <begin position="139"/>
        <end position="372"/>
    </location>
</feature>
<dbReference type="SUPFAM" id="SSF53098">
    <property type="entry name" value="Ribonuclease H-like"/>
    <property type="match status" value="1"/>
</dbReference>
<dbReference type="PANTHER" id="PTHR37529">
    <property type="entry name" value="TRANSPOSASE INSG FOR INSERTION SEQUENCE ELEMENT IS4-RELATED"/>
    <property type="match status" value="1"/>
</dbReference>
<dbReference type="InterPro" id="IPR012337">
    <property type="entry name" value="RNaseH-like_sf"/>
</dbReference>
<dbReference type="InterPro" id="IPR002559">
    <property type="entry name" value="Transposase_11"/>
</dbReference>
<keyword evidence="3" id="KW-1185">Reference proteome</keyword>
<dbReference type="NCBIfam" id="NF033592">
    <property type="entry name" value="transpos_IS4_1"/>
    <property type="match status" value="1"/>
</dbReference>
<evidence type="ECO:0000313" key="2">
    <source>
        <dbReference type="EMBL" id="MCW1926664.1"/>
    </source>
</evidence>
<gene>
    <name evidence="2" type="ORF">OKA05_29215</name>
</gene>
<dbReference type="EMBL" id="JAPDDT010000038">
    <property type="protein sequence ID" value="MCW1926664.1"/>
    <property type="molecule type" value="Genomic_DNA"/>
</dbReference>